<dbReference type="InterPro" id="IPR025510">
    <property type="entry name" value="DUF4397"/>
</dbReference>
<sequence>MNQDQLFQKAAMYDLLSCYYKYSDPTLHVKYYEKHLKYMHKALQTVRGTSQQGGLAYVRALHAAPDAPAVDIFVNGNRVLTNVKFGQISDYLPLPAGSYHIDIYPTGNQTTTVISKKVKVEPNQVLTLAAIGLGNSLRLLPYADDPFVPNNETKVRFIHLSPDAPAVDIAVKGGDVIFENISYKQATDYLGLTPMTVNLEVRIAGTKDVVLDVPNVSLSPNESYTIFALGKASGSPELEAKLVKG</sequence>
<dbReference type="EMBL" id="CP049742">
    <property type="protein sequence ID" value="QPC46616.1"/>
    <property type="molecule type" value="Genomic_DNA"/>
</dbReference>
<proteinExistence type="predicted"/>
<organism evidence="2 3">
    <name type="scientific">Mangrovibacillus cuniculi</name>
    <dbReference type="NCBI Taxonomy" id="2593652"/>
    <lineage>
        <taxon>Bacteria</taxon>
        <taxon>Bacillati</taxon>
        <taxon>Bacillota</taxon>
        <taxon>Bacilli</taxon>
        <taxon>Bacillales</taxon>
        <taxon>Bacillaceae</taxon>
        <taxon>Mangrovibacillus</taxon>
    </lineage>
</organism>
<accession>A0A7S8CB57</accession>
<reference evidence="2 3" key="1">
    <citation type="submission" date="2019-07" db="EMBL/GenBank/DDBJ databases">
        <title>Genome sequence of 2 isolates from Red Sea Mangroves.</title>
        <authorList>
            <person name="Sefrji F."/>
            <person name="Michoud G."/>
            <person name="Merlino G."/>
            <person name="Daffonchio D."/>
        </authorList>
    </citation>
    <scope>NUCLEOTIDE SEQUENCE [LARGE SCALE GENOMIC DNA]</scope>
    <source>
        <strain evidence="2 3">R1DC41</strain>
    </source>
</reference>
<evidence type="ECO:0000313" key="2">
    <source>
        <dbReference type="EMBL" id="QPC46616.1"/>
    </source>
</evidence>
<name>A0A7S8CB57_9BACI</name>
<dbReference type="Proteomes" id="UP000593626">
    <property type="component" value="Chromosome"/>
</dbReference>
<dbReference type="KEGG" id="mcui:G8O30_06395"/>
<feature type="domain" description="DUF4397" evidence="1">
    <location>
        <begin position="56"/>
        <end position="170"/>
    </location>
</feature>
<gene>
    <name evidence="2" type="ORF">G8O30_06395</name>
</gene>
<keyword evidence="3" id="KW-1185">Reference proteome</keyword>
<protein>
    <submittedName>
        <fullName evidence="2">DUF4397 domain-containing protein</fullName>
    </submittedName>
</protein>
<dbReference type="Pfam" id="PF14344">
    <property type="entry name" value="DUF4397"/>
    <property type="match status" value="1"/>
</dbReference>
<dbReference type="RefSeq" id="WP_239674145.1">
    <property type="nucleotide sequence ID" value="NZ_CP049742.1"/>
</dbReference>
<dbReference type="AlphaFoldDB" id="A0A7S8CB57"/>
<evidence type="ECO:0000313" key="3">
    <source>
        <dbReference type="Proteomes" id="UP000593626"/>
    </source>
</evidence>
<evidence type="ECO:0000259" key="1">
    <source>
        <dbReference type="Pfam" id="PF14344"/>
    </source>
</evidence>